<evidence type="ECO:0000313" key="3">
    <source>
        <dbReference type="Proteomes" id="UP000075886"/>
    </source>
</evidence>
<reference evidence="3" key="1">
    <citation type="submission" date="2014-01" db="EMBL/GenBank/DDBJ databases">
        <title>The Genome Sequence of Anopheles farauti FAR1 (V2).</title>
        <authorList>
            <consortium name="The Broad Institute Genomics Platform"/>
            <person name="Neafsey D.E."/>
            <person name="Besansky N."/>
            <person name="Howell P."/>
            <person name="Walton C."/>
            <person name="Young S.K."/>
            <person name="Zeng Q."/>
            <person name="Gargeya S."/>
            <person name="Fitzgerald M."/>
            <person name="Haas B."/>
            <person name="Abouelleil A."/>
            <person name="Allen A.W."/>
            <person name="Alvarado L."/>
            <person name="Arachchi H.M."/>
            <person name="Berlin A.M."/>
            <person name="Chapman S.B."/>
            <person name="Gainer-Dewar J."/>
            <person name="Goldberg J."/>
            <person name="Griggs A."/>
            <person name="Gujja S."/>
            <person name="Hansen M."/>
            <person name="Howarth C."/>
            <person name="Imamovic A."/>
            <person name="Ireland A."/>
            <person name="Larimer J."/>
            <person name="McCowan C."/>
            <person name="Murphy C."/>
            <person name="Pearson M."/>
            <person name="Poon T.W."/>
            <person name="Priest M."/>
            <person name="Roberts A."/>
            <person name="Saif S."/>
            <person name="Shea T."/>
            <person name="Sisk P."/>
            <person name="Sykes S."/>
            <person name="Wortman J."/>
            <person name="Nusbaum C."/>
            <person name="Birren B."/>
        </authorList>
    </citation>
    <scope>NUCLEOTIDE SEQUENCE [LARGE SCALE GENOMIC DNA]</scope>
    <source>
        <strain evidence="3">FAR1</strain>
    </source>
</reference>
<organism evidence="2 3">
    <name type="scientific">Anopheles farauti</name>
    <dbReference type="NCBI Taxonomy" id="69004"/>
    <lineage>
        <taxon>Eukaryota</taxon>
        <taxon>Metazoa</taxon>
        <taxon>Ecdysozoa</taxon>
        <taxon>Arthropoda</taxon>
        <taxon>Hexapoda</taxon>
        <taxon>Insecta</taxon>
        <taxon>Pterygota</taxon>
        <taxon>Neoptera</taxon>
        <taxon>Endopterygota</taxon>
        <taxon>Diptera</taxon>
        <taxon>Nematocera</taxon>
        <taxon>Culicoidea</taxon>
        <taxon>Culicidae</taxon>
        <taxon>Anophelinae</taxon>
        <taxon>Anopheles</taxon>
    </lineage>
</organism>
<name>A0A182QNI4_9DIPT</name>
<dbReference type="AlphaFoldDB" id="A0A182QNI4"/>
<keyword evidence="1" id="KW-0812">Transmembrane</keyword>
<accession>A0A182QNI4</accession>
<dbReference type="EnsemblMetazoa" id="AFAF013744-RA">
    <property type="protein sequence ID" value="AFAF013744-PA"/>
    <property type="gene ID" value="AFAF013744"/>
</dbReference>
<evidence type="ECO:0000313" key="2">
    <source>
        <dbReference type="EnsemblMetazoa" id="AFAF013744-PA"/>
    </source>
</evidence>
<keyword evidence="3" id="KW-1185">Reference proteome</keyword>
<keyword evidence="1" id="KW-1133">Transmembrane helix</keyword>
<proteinExistence type="predicted"/>
<dbReference type="EMBL" id="AXCN02000136">
    <property type="status" value="NOT_ANNOTATED_CDS"/>
    <property type="molecule type" value="Genomic_DNA"/>
</dbReference>
<dbReference type="VEuPathDB" id="VectorBase:AFAF013744"/>
<evidence type="ECO:0000256" key="1">
    <source>
        <dbReference type="SAM" id="Phobius"/>
    </source>
</evidence>
<feature type="transmembrane region" description="Helical" evidence="1">
    <location>
        <begin position="57"/>
        <end position="77"/>
    </location>
</feature>
<keyword evidence="1" id="KW-0472">Membrane</keyword>
<protein>
    <submittedName>
        <fullName evidence="2">Uncharacterized protein</fullName>
    </submittedName>
</protein>
<dbReference type="Proteomes" id="UP000075886">
    <property type="component" value="Unassembled WGS sequence"/>
</dbReference>
<sequence>MRARTHPSGKGWYRTVCALETYRGFFGCASAAVKGAELLRPTGKPLKGIEEGEHQTMLPMMMMMMVVMLLFPLVLELRSRFAFSQRPFSPVIKPALHVNGVGLHGVD</sequence>
<reference evidence="2" key="2">
    <citation type="submission" date="2020-05" db="UniProtKB">
        <authorList>
            <consortium name="EnsemblMetazoa"/>
        </authorList>
    </citation>
    <scope>IDENTIFICATION</scope>
    <source>
        <strain evidence="2">FAR1</strain>
    </source>
</reference>